<feature type="transmembrane region" description="Helical" evidence="6">
    <location>
        <begin position="161"/>
        <end position="184"/>
    </location>
</feature>
<keyword evidence="8" id="KW-1185">Reference proteome</keyword>
<comment type="caution">
    <text evidence="7">The sequence shown here is derived from an EMBL/GenBank/DDBJ whole genome shotgun (WGS) entry which is preliminary data.</text>
</comment>
<comment type="subcellular location">
    <subcellularLocation>
        <location evidence="1">Cell membrane</location>
        <topology evidence="1">Multi-pass membrane protein</topology>
    </subcellularLocation>
</comment>
<feature type="transmembrane region" description="Helical" evidence="6">
    <location>
        <begin position="351"/>
        <end position="369"/>
    </location>
</feature>
<feature type="transmembrane region" description="Helical" evidence="6">
    <location>
        <begin position="134"/>
        <end position="155"/>
    </location>
</feature>
<evidence type="ECO:0000256" key="3">
    <source>
        <dbReference type="ARBA" id="ARBA00022692"/>
    </source>
</evidence>
<reference evidence="7 8" key="1">
    <citation type="submission" date="2019-02" db="EMBL/GenBank/DDBJ databases">
        <title>Genomic Encyclopedia of Type Strains, Phase IV (KMG-IV): sequencing the most valuable type-strain genomes for metagenomic binning, comparative biology and taxonomic classification.</title>
        <authorList>
            <person name="Goeker M."/>
        </authorList>
    </citation>
    <scope>NUCLEOTIDE SEQUENCE [LARGE SCALE GENOMIC DNA]</scope>
    <source>
        <strain evidence="7 8">DSM 19570</strain>
    </source>
</reference>
<evidence type="ECO:0000256" key="4">
    <source>
        <dbReference type="ARBA" id="ARBA00022989"/>
    </source>
</evidence>
<evidence type="ECO:0000256" key="2">
    <source>
        <dbReference type="ARBA" id="ARBA00022475"/>
    </source>
</evidence>
<proteinExistence type="predicted"/>
<feature type="transmembrane region" description="Helical" evidence="6">
    <location>
        <begin position="80"/>
        <end position="100"/>
    </location>
</feature>
<sequence>MLQGAALNLAARGLAVLLGLAILVLVARRGPAVQGAFALFVAIEAALLTLCSGLGLLLAREASQRHGALPQARVRRLLAIALLLGLVAALVLAGWAWLAQSEPYRHLWLLALAAPALLMVPTATGLWMGQGRLLALNLPQVAAPAIVVLILLFAGRADGTSAIAVLAAWAAAKGLVGLVTGWAAARAVPAGVPAPERPLTAPAPALRFVLLIGLTNLVSLLNFRATLFLLERVHGLEPAGVYSVAVQVAELLWLLSSAVTVSAYGRIGAPDPQQAARLTLRAVRINLLATLAAAPLLALAAWWLLPRVLGAAYADALLPLLLLLPGVAGYAAASSLSAWFTNQRGRPQWSAAIAGLSLALTLAIAAFTVPRYGAAGAALATSVAFLVAIAVALRSFLADAGLPWSALWARPQ</sequence>
<keyword evidence="5 6" id="KW-0472">Membrane</keyword>
<name>A0A4Q7VH05_9BURK</name>
<evidence type="ECO:0000313" key="7">
    <source>
        <dbReference type="EMBL" id="RZT95228.1"/>
    </source>
</evidence>
<evidence type="ECO:0000256" key="6">
    <source>
        <dbReference type="SAM" id="Phobius"/>
    </source>
</evidence>
<evidence type="ECO:0000313" key="8">
    <source>
        <dbReference type="Proteomes" id="UP000293671"/>
    </source>
</evidence>
<dbReference type="GO" id="GO:0005886">
    <property type="term" value="C:plasma membrane"/>
    <property type="evidence" value="ECO:0007669"/>
    <property type="project" value="UniProtKB-SubCell"/>
</dbReference>
<keyword evidence="4 6" id="KW-1133">Transmembrane helix</keyword>
<feature type="transmembrane region" description="Helical" evidence="6">
    <location>
        <begin position="39"/>
        <end position="59"/>
    </location>
</feature>
<dbReference type="PANTHER" id="PTHR30250">
    <property type="entry name" value="PST FAMILY PREDICTED COLANIC ACID TRANSPORTER"/>
    <property type="match status" value="1"/>
</dbReference>
<dbReference type="PANTHER" id="PTHR30250:SF11">
    <property type="entry name" value="O-ANTIGEN TRANSPORTER-RELATED"/>
    <property type="match status" value="1"/>
</dbReference>
<protein>
    <submittedName>
        <fullName evidence="7">O-antigen/teichoic acid export membrane protein</fullName>
    </submittedName>
</protein>
<accession>A0A4Q7VH05</accession>
<dbReference type="Proteomes" id="UP000293671">
    <property type="component" value="Unassembled WGS sequence"/>
</dbReference>
<keyword evidence="3 6" id="KW-0812">Transmembrane</keyword>
<feature type="transmembrane region" description="Helical" evidence="6">
    <location>
        <begin position="205"/>
        <end position="230"/>
    </location>
</feature>
<feature type="transmembrane region" description="Helical" evidence="6">
    <location>
        <begin position="375"/>
        <end position="397"/>
    </location>
</feature>
<gene>
    <name evidence="7" type="ORF">EV670_2979</name>
</gene>
<evidence type="ECO:0000256" key="1">
    <source>
        <dbReference type="ARBA" id="ARBA00004651"/>
    </source>
</evidence>
<feature type="transmembrane region" description="Helical" evidence="6">
    <location>
        <begin position="106"/>
        <end position="127"/>
    </location>
</feature>
<feature type="transmembrane region" description="Helical" evidence="6">
    <location>
        <begin position="285"/>
        <end position="305"/>
    </location>
</feature>
<keyword evidence="2" id="KW-1003">Cell membrane</keyword>
<evidence type="ECO:0000256" key="5">
    <source>
        <dbReference type="ARBA" id="ARBA00023136"/>
    </source>
</evidence>
<organism evidence="7 8">
    <name type="scientific">Rivibacter subsaxonicus</name>
    <dbReference type="NCBI Taxonomy" id="457575"/>
    <lineage>
        <taxon>Bacteria</taxon>
        <taxon>Pseudomonadati</taxon>
        <taxon>Pseudomonadota</taxon>
        <taxon>Betaproteobacteria</taxon>
        <taxon>Burkholderiales</taxon>
        <taxon>Rivibacter</taxon>
    </lineage>
</organism>
<dbReference type="EMBL" id="SHKP01000007">
    <property type="protein sequence ID" value="RZT95228.1"/>
    <property type="molecule type" value="Genomic_DNA"/>
</dbReference>
<dbReference type="InterPro" id="IPR050833">
    <property type="entry name" value="Poly_Biosynth_Transport"/>
</dbReference>
<feature type="transmembrane region" description="Helical" evidence="6">
    <location>
        <begin position="317"/>
        <end position="339"/>
    </location>
</feature>
<dbReference type="AlphaFoldDB" id="A0A4Q7VH05"/>